<dbReference type="Pfam" id="PF02518">
    <property type="entry name" value="HATPase_c"/>
    <property type="match status" value="1"/>
</dbReference>
<evidence type="ECO:0000256" key="2">
    <source>
        <dbReference type="ARBA" id="ARBA00004141"/>
    </source>
</evidence>
<evidence type="ECO:0000259" key="13">
    <source>
        <dbReference type="PROSITE" id="PS50885"/>
    </source>
</evidence>
<feature type="transmembrane region" description="Helical" evidence="11">
    <location>
        <begin position="155"/>
        <end position="184"/>
    </location>
</feature>
<comment type="subcellular location">
    <subcellularLocation>
        <location evidence="2">Membrane</location>
        <topology evidence="2">Multi-pass membrane protein</topology>
    </subcellularLocation>
</comment>
<evidence type="ECO:0000256" key="11">
    <source>
        <dbReference type="SAM" id="Phobius"/>
    </source>
</evidence>
<evidence type="ECO:0000259" key="12">
    <source>
        <dbReference type="PROSITE" id="PS50109"/>
    </source>
</evidence>
<dbReference type="SMART" id="SM00387">
    <property type="entry name" value="HATPase_c"/>
    <property type="match status" value="1"/>
</dbReference>
<evidence type="ECO:0000256" key="5">
    <source>
        <dbReference type="ARBA" id="ARBA00022679"/>
    </source>
</evidence>
<feature type="transmembrane region" description="Helical" evidence="11">
    <location>
        <begin position="12"/>
        <end position="36"/>
    </location>
</feature>
<dbReference type="GO" id="GO:0000155">
    <property type="term" value="F:phosphorelay sensor kinase activity"/>
    <property type="evidence" value="ECO:0007669"/>
    <property type="project" value="InterPro"/>
</dbReference>
<dbReference type="AlphaFoldDB" id="A0A2A4B7V5"/>
<dbReference type="EC" id="2.7.13.3" evidence="3"/>
<dbReference type="Gene3D" id="3.30.565.10">
    <property type="entry name" value="Histidine kinase-like ATPase, C-terminal domain"/>
    <property type="match status" value="1"/>
</dbReference>
<dbReference type="SMART" id="SM00388">
    <property type="entry name" value="HisKA"/>
    <property type="match status" value="1"/>
</dbReference>
<evidence type="ECO:0000313" key="14">
    <source>
        <dbReference type="EMBL" id="PCD04042.1"/>
    </source>
</evidence>
<keyword evidence="6 11" id="KW-0812">Transmembrane</keyword>
<dbReference type="InterPro" id="IPR003594">
    <property type="entry name" value="HATPase_dom"/>
</dbReference>
<protein>
    <recommendedName>
        <fullName evidence="3">histidine kinase</fullName>
        <ecNumber evidence="3">2.7.13.3</ecNumber>
    </recommendedName>
</protein>
<evidence type="ECO:0000256" key="8">
    <source>
        <dbReference type="ARBA" id="ARBA00022989"/>
    </source>
</evidence>
<dbReference type="Pfam" id="PF00672">
    <property type="entry name" value="HAMP"/>
    <property type="match status" value="1"/>
</dbReference>
<dbReference type="EMBL" id="NWMW01000001">
    <property type="protein sequence ID" value="PCD04042.1"/>
    <property type="molecule type" value="Genomic_DNA"/>
</dbReference>
<dbReference type="InterPro" id="IPR003661">
    <property type="entry name" value="HisK_dim/P_dom"/>
</dbReference>
<dbReference type="GO" id="GO:0005886">
    <property type="term" value="C:plasma membrane"/>
    <property type="evidence" value="ECO:0007669"/>
    <property type="project" value="TreeGrafter"/>
</dbReference>
<evidence type="ECO:0000256" key="1">
    <source>
        <dbReference type="ARBA" id="ARBA00000085"/>
    </source>
</evidence>
<evidence type="ECO:0000256" key="3">
    <source>
        <dbReference type="ARBA" id="ARBA00012438"/>
    </source>
</evidence>
<dbReference type="InterPro" id="IPR005467">
    <property type="entry name" value="His_kinase_dom"/>
</dbReference>
<dbReference type="RefSeq" id="WP_096342437.1">
    <property type="nucleotide sequence ID" value="NZ_NWMW01000001.1"/>
</dbReference>
<organism evidence="14 15">
    <name type="scientific">Sphingomonas spermidinifaciens</name>
    <dbReference type="NCBI Taxonomy" id="1141889"/>
    <lineage>
        <taxon>Bacteria</taxon>
        <taxon>Pseudomonadati</taxon>
        <taxon>Pseudomonadota</taxon>
        <taxon>Alphaproteobacteria</taxon>
        <taxon>Sphingomonadales</taxon>
        <taxon>Sphingomonadaceae</taxon>
        <taxon>Sphingomonas</taxon>
    </lineage>
</organism>
<sequence>MKARQPSLKRPLIIQPLILQFVTVFLCCAIIIGLAIRMDSGGPYADERITKVIAGAIARGPGGGLTVTATPELATLRAEAPDLWFVAQDDAGRSVAFGDVPAQYRSVAARLTDFAHAAIRDPTPPYRLAAVIRRETSPAGPLTILGHGRVSKLTFVVFMASNVVVIPIFLLMASISLIVTPWIVRRSLAGVARVAAEAERIDTNQRSLRLNEQHVPREIGPLVRAVNDALARLDEGYARQQRFIASAAHELRTPIAILRAKVEAADDPATRRLASDVARLGNVAEQLLDLQRLDGGSLDERFDLAGLARHAVADLAPLLIASSRTIQLIVEGEPTVRGDAGAIERVIVNLVQNAIDHGGRNAIVRVTPDGFEVEDDGPGIPPDERERVFEPFHRLRPRSTGTGLGLHLVQQVVERHRGKVAILGAPDGGTLVRVELPPA</sequence>
<dbReference type="PROSITE" id="PS50109">
    <property type="entry name" value="HIS_KIN"/>
    <property type="match status" value="1"/>
</dbReference>
<dbReference type="PRINTS" id="PR00344">
    <property type="entry name" value="BCTRLSENSOR"/>
</dbReference>
<keyword evidence="9" id="KW-0902">Two-component regulatory system</keyword>
<dbReference type="Gene3D" id="1.10.287.130">
    <property type="match status" value="1"/>
</dbReference>
<dbReference type="InterPro" id="IPR003660">
    <property type="entry name" value="HAMP_dom"/>
</dbReference>
<keyword evidence="5" id="KW-0808">Transferase</keyword>
<keyword evidence="15" id="KW-1185">Reference proteome</keyword>
<gene>
    <name evidence="14" type="ORF">COC42_06960</name>
</gene>
<dbReference type="SUPFAM" id="SSF47384">
    <property type="entry name" value="Homodimeric domain of signal transducing histidine kinase"/>
    <property type="match status" value="1"/>
</dbReference>
<reference evidence="14 15" key="1">
    <citation type="submission" date="2017-09" db="EMBL/GenBank/DDBJ databases">
        <title>Sphingomonas spermidinifaciens 9NM-10, whole genome shotgun sequence.</title>
        <authorList>
            <person name="Feng G."/>
            <person name="Zhu H."/>
        </authorList>
    </citation>
    <scope>NUCLEOTIDE SEQUENCE [LARGE SCALE GENOMIC DNA]</scope>
    <source>
        <strain evidence="14 15">9NM-10</strain>
    </source>
</reference>
<keyword evidence="8 11" id="KW-1133">Transmembrane helix</keyword>
<dbReference type="InterPro" id="IPR004358">
    <property type="entry name" value="Sig_transdc_His_kin-like_C"/>
</dbReference>
<evidence type="ECO:0000256" key="10">
    <source>
        <dbReference type="ARBA" id="ARBA00023136"/>
    </source>
</evidence>
<evidence type="ECO:0000256" key="4">
    <source>
        <dbReference type="ARBA" id="ARBA00022553"/>
    </source>
</evidence>
<dbReference type="InterPro" id="IPR050428">
    <property type="entry name" value="TCS_sensor_his_kinase"/>
</dbReference>
<evidence type="ECO:0000256" key="9">
    <source>
        <dbReference type="ARBA" id="ARBA00023012"/>
    </source>
</evidence>
<keyword evidence="10 11" id="KW-0472">Membrane</keyword>
<keyword evidence="7 14" id="KW-0418">Kinase</keyword>
<dbReference type="CDD" id="cd00075">
    <property type="entry name" value="HATPase"/>
    <property type="match status" value="1"/>
</dbReference>
<feature type="domain" description="Histidine kinase" evidence="12">
    <location>
        <begin position="246"/>
        <end position="439"/>
    </location>
</feature>
<dbReference type="Pfam" id="PF00512">
    <property type="entry name" value="HisKA"/>
    <property type="match status" value="1"/>
</dbReference>
<evidence type="ECO:0000256" key="6">
    <source>
        <dbReference type="ARBA" id="ARBA00022692"/>
    </source>
</evidence>
<dbReference type="Proteomes" id="UP000218366">
    <property type="component" value="Unassembled WGS sequence"/>
</dbReference>
<comment type="caution">
    <text evidence="14">The sequence shown here is derived from an EMBL/GenBank/DDBJ whole genome shotgun (WGS) entry which is preliminary data.</text>
</comment>
<proteinExistence type="predicted"/>
<evidence type="ECO:0000256" key="7">
    <source>
        <dbReference type="ARBA" id="ARBA00022777"/>
    </source>
</evidence>
<dbReference type="PANTHER" id="PTHR45436:SF15">
    <property type="entry name" value="SENSOR HISTIDINE KINASE CUSS"/>
    <property type="match status" value="1"/>
</dbReference>
<keyword evidence="4" id="KW-0597">Phosphoprotein</keyword>
<dbReference type="CDD" id="cd00082">
    <property type="entry name" value="HisKA"/>
    <property type="match status" value="1"/>
</dbReference>
<dbReference type="InterPro" id="IPR036890">
    <property type="entry name" value="HATPase_C_sf"/>
</dbReference>
<feature type="domain" description="HAMP" evidence="13">
    <location>
        <begin position="185"/>
        <end position="238"/>
    </location>
</feature>
<dbReference type="SUPFAM" id="SSF55874">
    <property type="entry name" value="ATPase domain of HSP90 chaperone/DNA topoisomerase II/histidine kinase"/>
    <property type="match status" value="1"/>
</dbReference>
<evidence type="ECO:0000313" key="15">
    <source>
        <dbReference type="Proteomes" id="UP000218366"/>
    </source>
</evidence>
<dbReference type="PROSITE" id="PS50885">
    <property type="entry name" value="HAMP"/>
    <property type="match status" value="1"/>
</dbReference>
<comment type="catalytic activity">
    <reaction evidence="1">
        <text>ATP + protein L-histidine = ADP + protein N-phospho-L-histidine.</text>
        <dbReference type="EC" id="2.7.13.3"/>
    </reaction>
</comment>
<name>A0A2A4B7V5_9SPHN</name>
<dbReference type="OrthoDB" id="9809329at2"/>
<dbReference type="PANTHER" id="PTHR45436">
    <property type="entry name" value="SENSOR HISTIDINE KINASE YKOH"/>
    <property type="match status" value="1"/>
</dbReference>
<dbReference type="InterPro" id="IPR036097">
    <property type="entry name" value="HisK_dim/P_sf"/>
</dbReference>
<accession>A0A2A4B7V5</accession>